<keyword evidence="11 16" id="KW-0239">DNA-directed DNA polymerase</keyword>
<evidence type="ECO:0000256" key="13">
    <source>
        <dbReference type="ARBA" id="ARBA00023204"/>
    </source>
</evidence>
<dbReference type="InterPro" id="IPR036279">
    <property type="entry name" value="5-3_exonuclease_C_sf"/>
</dbReference>
<dbReference type="InterPro" id="IPR002562">
    <property type="entry name" value="3'-5'_exonuclease_dom"/>
</dbReference>
<dbReference type="GO" id="GO:0008408">
    <property type="term" value="F:3'-5' exonuclease activity"/>
    <property type="evidence" value="ECO:0007669"/>
    <property type="project" value="UniProtKB-UniRule"/>
</dbReference>
<keyword evidence="10 16" id="KW-0269">Exonuclease</keyword>
<dbReference type="Pfam" id="PF01367">
    <property type="entry name" value="5_3_exonuc"/>
    <property type="match status" value="1"/>
</dbReference>
<dbReference type="InterPro" id="IPR020046">
    <property type="entry name" value="5-3_exonucl_a-hlix_arch_N"/>
</dbReference>
<evidence type="ECO:0000256" key="15">
    <source>
        <dbReference type="NCBIfam" id="TIGR00593"/>
    </source>
</evidence>
<dbReference type="SMART" id="SM00279">
    <property type="entry name" value="HhH2"/>
    <property type="match status" value="1"/>
</dbReference>
<keyword evidence="12 16" id="KW-0238">DNA-binding</keyword>
<dbReference type="Proteomes" id="UP000823615">
    <property type="component" value="Unassembled WGS sequence"/>
</dbReference>
<evidence type="ECO:0000313" key="20">
    <source>
        <dbReference type="EMBL" id="MBO8435439.1"/>
    </source>
</evidence>
<evidence type="ECO:0000256" key="9">
    <source>
        <dbReference type="ARBA" id="ARBA00022801"/>
    </source>
</evidence>
<comment type="function">
    <text evidence="16">In addition to polymerase activity, this DNA polymerase exhibits 3'-5' and 5'-3' exonuclease activity.</text>
</comment>
<comment type="caution">
    <text evidence="20">The sequence shown here is derived from an EMBL/GenBank/DDBJ whole genome shotgun (WGS) entry which is preliminary data.</text>
</comment>
<accession>A0A9D9H4D6</accession>
<comment type="similarity">
    <text evidence="1 16">Belongs to the DNA polymerase type-A family.</text>
</comment>
<dbReference type="Gene3D" id="3.30.420.10">
    <property type="entry name" value="Ribonuclease H-like superfamily/Ribonuclease H"/>
    <property type="match status" value="1"/>
</dbReference>
<evidence type="ECO:0000256" key="10">
    <source>
        <dbReference type="ARBA" id="ARBA00022839"/>
    </source>
</evidence>
<proteinExistence type="inferred from homology"/>
<keyword evidence="4 16" id="KW-0808">Transferase</keyword>
<evidence type="ECO:0000313" key="21">
    <source>
        <dbReference type="Proteomes" id="UP000823615"/>
    </source>
</evidence>
<keyword evidence="5 16" id="KW-0548">Nucleotidyltransferase</keyword>
<keyword evidence="7" id="KW-0540">Nuclease</keyword>
<dbReference type="InterPro" id="IPR036397">
    <property type="entry name" value="RNaseH_sf"/>
</dbReference>
<dbReference type="Pfam" id="PF02739">
    <property type="entry name" value="5_3_exonuc_N"/>
    <property type="match status" value="1"/>
</dbReference>
<evidence type="ECO:0000256" key="12">
    <source>
        <dbReference type="ARBA" id="ARBA00023125"/>
    </source>
</evidence>
<protein>
    <recommendedName>
        <fullName evidence="3 15">DNA polymerase I</fullName>
        <ecNumber evidence="2 15">2.7.7.7</ecNumber>
    </recommendedName>
</protein>
<dbReference type="Gene3D" id="1.20.1060.10">
    <property type="entry name" value="Taq DNA Polymerase, Chain T, domain 4"/>
    <property type="match status" value="1"/>
</dbReference>
<dbReference type="InterPro" id="IPR008918">
    <property type="entry name" value="HhH2"/>
</dbReference>
<reference evidence="20" key="1">
    <citation type="submission" date="2020-10" db="EMBL/GenBank/DDBJ databases">
        <authorList>
            <person name="Gilroy R."/>
        </authorList>
    </citation>
    <scope>NUCLEOTIDE SEQUENCE</scope>
    <source>
        <strain evidence="20">7293</strain>
    </source>
</reference>
<dbReference type="InterPro" id="IPR019760">
    <property type="entry name" value="DNA-dir_DNA_pol_A_CS"/>
</dbReference>
<dbReference type="SUPFAM" id="SSF88723">
    <property type="entry name" value="PIN domain-like"/>
    <property type="match status" value="1"/>
</dbReference>
<evidence type="ECO:0000259" key="18">
    <source>
        <dbReference type="SMART" id="SM00475"/>
    </source>
</evidence>
<keyword evidence="13 16" id="KW-0234">DNA repair</keyword>
<dbReference type="SMART" id="SM00482">
    <property type="entry name" value="POLAc"/>
    <property type="match status" value="1"/>
</dbReference>
<dbReference type="Pfam" id="PF01612">
    <property type="entry name" value="DNA_pol_A_exo1"/>
    <property type="match status" value="1"/>
</dbReference>
<evidence type="ECO:0000256" key="16">
    <source>
        <dbReference type="RuleBase" id="RU004460"/>
    </source>
</evidence>
<evidence type="ECO:0000256" key="3">
    <source>
        <dbReference type="ARBA" id="ARBA00020311"/>
    </source>
</evidence>
<dbReference type="Gene3D" id="1.10.150.20">
    <property type="entry name" value="5' to 3' exonuclease, C-terminal subdomain"/>
    <property type="match status" value="2"/>
</dbReference>
<dbReference type="FunFam" id="1.10.150.20:FF:000002">
    <property type="entry name" value="DNA polymerase I"/>
    <property type="match status" value="1"/>
</dbReference>
<dbReference type="InterPro" id="IPR002298">
    <property type="entry name" value="DNA_polymerase_A"/>
</dbReference>
<reference evidence="20" key="2">
    <citation type="journal article" date="2021" name="PeerJ">
        <title>Extensive microbial diversity within the chicken gut microbiome revealed by metagenomics and culture.</title>
        <authorList>
            <person name="Gilroy R."/>
            <person name="Ravi A."/>
            <person name="Getino M."/>
            <person name="Pursley I."/>
            <person name="Horton D.L."/>
            <person name="Alikhan N.F."/>
            <person name="Baker D."/>
            <person name="Gharbi K."/>
            <person name="Hall N."/>
            <person name="Watson M."/>
            <person name="Adriaenssens E.M."/>
            <person name="Foster-Nyarko E."/>
            <person name="Jarju S."/>
            <person name="Secka A."/>
            <person name="Antonio M."/>
            <person name="Oren A."/>
            <person name="Chaudhuri R.R."/>
            <person name="La Ragione R."/>
            <person name="Hildebrand F."/>
            <person name="Pallen M.J."/>
        </authorList>
    </citation>
    <scope>NUCLEOTIDE SEQUENCE</scope>
    <source>
        <strain evidence="20">7293</strain>
    </source>
</reference>
<dbReference type="GO" id="GO:0006261">
    <property type="term" value="P:DNA-templated DNA replication"/>
    <property type="evidence" value="ECO:0007669"/>
    <property type="project" value="UniProtKB-UniRule"/>
</dbReference>
<feature type="domain" description="DNA-directed DNA polymerase family A palm" evidence="19">
    <location>
        <begin position="703"/>
        <end position="909"/>
    </location>
</feature>
<evidence type="ECO:0000256" key="6">
    <source>
        <dbReference type="ARBA" id="ARBA00022705"/>
    </source>
</evidence>
<dbReference type="PRINTS" id="PR00868">
    <property type="entry name" value="DNAPOLI"/>
</dbReference>
<gene>
    <name evidence="16 20" type="primary">polA</name>
    <name evidence="20" type="ORF">IAA97_00440</name>
</gene>
<dbReference type="NCBIfam" id="NF004397">
    <property type="entry name" value="PRK05755.1"/>
    <property type="match status" value="1"/>
</dbReference>
<name>A0A9D9H4D6_9SPIO</name>
<evidence type="ECO:0000256" key="4">
    <source>
        <dbReference type="ARBA" id="ARBA00022679"/>
    </source>
</evidence>
<evidence type="ECO:0000259" key="17">
    <source>
        <dbReference type="SMART" id="SM00474"/>
    </source>
</evidence>
<evidence type="ECO:0000259" key="19">
    <source>
        <dbReference type="SMART" id="SM00482"/>
    </source>
</evidence>
<evidence type="ECO:0000256" key="1">
    <source>
        <dbReference type="ARBA" id="ARBA00007705"/>
    </source>
</evidence>
<dbReference type="GO" id="GO:0008409">
    <property type="term" value="F:5'-3' exonuclease activity"/>
    <property type="evidence" value="ECO:0007669"/>
    <property type="project" value="UniProtKB-UniRule"/>
</dbReference>
<evidence type="ECO:0000256" key="8">
    <source>
        <dbReference type="ARBA" id="ARBA00022763"/>
    </source>
</evidence>
<dbReference type="CDD" id="cd06139">
    <property type="entry name" value="DNA_polA_I_Ecoli_like_exo"/>
    <property type="match status" value="1"/>
</dbReference>
<dbReference type="Gene3D" id="3.40.50.1010">
    <property type="entry name" value="5'-nuclease"/>
    <property type="match status" value="1"/>
</dbReference>
<evidence type="ECO:0000256" key="14">
    <source>
        <dbReference type="ARBA" id="ARBA00049244"/>
    </source>
</evidence>
<dbReference type="CDD" id="cd09859">
    <property type="entry name" value="PIN_53EXO"/>
    <property type="match status" value="1"/>
</dbReference>
<dbReference type="PANTHER" id="PTHR10133">
    <property type="entry name" value="DNA POLYMERASE I"/>
    <property type="match status" value="1"/>
</dbReference>
<dbReference type="PANTHER" id="PTHR10133:SF27">
    <property type="entry name" value="DNA POLYMERASE NU"/>
    <property type="match status" value="1"/>
</dbReference>
<dbReference type="SMART" id="SM00474">
    <property type="entry name" value="35EXOc"/>
    <property type="match status" value="1"/>
</dbReference>
<dbReference type="Gene3D" id="3.30.70.370">
    <property type="match status" value="1"/>
</dbReference>
<dbReference type="SMART" id="SM00475">
    <property type="entry name" value="53EXOc"/>
    <property type="match status" value="1"/>
</dbReference>
<dbReference type="SUPFAM" id="SSF53098">
    <property type="entry name" value="Ribonuclease H-like"/>
    <property type="match status" value="1"/>
</dbReference>
<dbReference type="PROSITE" id="PS00447">
    <property type="entry name" value="DNA_POLYMERASE_A"/>
    <property type="match status" value="1"/>
</dbReference>
<dbReference type="GO" id="GO:0006302">
    <property type="term" value="P:double-strand break repair"/>
    <property type="evidence" value="ECO:0007669"/>
    <property type="project" value="TreeGrafter"/>
</dbReference>
<dbReference type="SUPFAM" id="SSF47807">
    <property type="entry name" value="5' to 3' exonuclease, C-terminal subdomain"/>
    <property type="match status" value="1"/>
</dbReference>
<dbReference type="InterPro" id="IPR002421">
    <property type="entry name" value="5-3_exonuclease"/>
</dbReference>
<dbReference type="FunFam" id="1.20.1060.10:FF:000001">
    <property type="entry name" value="DNA polymerase I"/>
    <property type="match status" value="1"/>
</dbReference>
<keyword evidence="6 16" id="KW-0235">DNA replication</keyword>
<feature type="domain" description="3'-5' exonuclease" evidence="17">
    <location>
        <begin position="355"/>
        <end position="536"/>
    </location>
</feature>
<dbReference type="InterPro" id="IPR029060">
    <property type="entry name" value="PIN-like_dom_sf"/>
</dbReference>
<dbReference type="InterPro" id="IPR020045">
    <property type="entry name" value="DNA_polI_H3TH"/>
</dbReference>
<dbReference type="InterPro" id="IPR018320">
    <property type="entry name" value="DNA_polymerase_1"/>
</dbReference>
<dbReference type="FunFam" id="1.10.150.20:FF:000003">
    <property type="entry name" value="DNA polymerase I"/>
    <property type="match status" value="1"/>
</dbReference>
<dbReference type="NCBIfam" id="TIGR00593">
    <property type="entry name" value="pola"/>
    <property type="match status" value="1"/>
</dbReference>
<keyword evidence="8 16" id="KW-0227">DNA damage</keyword>
<dbReference type="SUPFAM" id="SSF56672">
    <property type="entry name" value="DNA/RNA polymerases"/>
    <property type="match status" value="1"/>
</dbReference>
<evidence type="ECO:0000256" key="5">
    <source>
        <dbReference type="ARBA" id="ARBA00022695"/>
    </source>
</evidence>
<dbReference type="EC" id="2.7.7.7" evidence="2 15"/>
<dbReference type="EMBL" id="JADIMT010000007">
    <property type="protein sequence ID" value="MBO8435439.1"/>
    <property type="molecule type" value="Genomic_DNA"/>
</dbReference>
<organism evidence="20 21">
    <name type="scientific">Candidatus Ornithospirochaeta stercoripullorum</name>
    <dbReference type="NCBI Taxonomy" id="2840899"/>
    <lineage>
        <taxon>Bacteria</taxon>
        <taxon>Pseudomonadati</taxon>
        <taxon>Spirochaetota</taxon>
        <taxon>Spirochaetia</taxon>
        <taxon>Spirochaetales</taxon>
        <taxon>Spirochaetaceae</taxon>
        <taxon>Spirochaetaceae incertae sedis</taxon>
        <taxon>Candidatus Ornithospirochaeta</taxon>
    </lineage>
</organism>
<dbReference type="InterPro" id="IPR043502">
    <property type="entry name" value="DNA/RNA_pol_sf"/>
</dbReference>
<evidence type="ECO:0000256" key="11">
    <source>
        <dbReference type="ARBA" id="ARBA00022932"/>
    </source>
</evidence>
<evidence type="ECO:0000256" key="2">
    <source>
        <dbReference type="ARBA" id="ARBA00012417"/>
    </source>
</evidence>
<dbReference type="AlphaFoldDB" id="A0A9D9H4D6"/>
<evidence type="ECO:0000256" key="7">
    <source>
        <dbReference type="ARBA" id="ARBA00022722"/>
    </source>
</evidence>
<comment type="catalytic activity">
    <reaction evidence="14 16">
        <text>DNA(n) + a 2'-deoxyribonucleoside 5'-triphosphate = DNA(n+1) + diphosphate</text>
        <dbReference type="Rhea" id="RHEA:22508"/>
        <dbReference type="Rhea" id="RHEA-COMP:17339"/>
        <dbReference type="Rhea" id="RHEA-COMP:17340"/>
        <dbReference type="ChEBI" id="CHEBI:33019"/>
        <dbReference type="ChEBI" id="CHEBI:61560"/>
        <dbReference type="ChEBI" id="CHEBI:173112"/>
        <dbReference type="EC" id="2.7.7.7"/>
    </reaction>
</comment>
<feature type="domain" description="5'-3' exonuclease" evidence="18">
    <location>
        <begin position="45"/>
        <end position="307"/>
    </location>
</feature>
<dbReference type="CDD" id="cd09898">
    <property type="entry name" value="H3TH_53EXO"/>
    <property type="match status" value="1"/>
</dbReference>
<keyword evidence="9 16" id="KW-0378">Hydrolase</keyword>
<dbReference type="Pfam" id="PF00476">
    <property type="entry name" value="DNA_pol_A"/>
    <property type="match status" value="1"/>
</dbReference>
<dbReference type="InterPro" id="IPR001098">
    <property type="entry name" value="DNA-dir_DNA_pol_A_palm_dom"/>
</dbReference>
<dbReference type="InterPro" id="IPR012337">
    <property type="entry name" value="RNaseH-like_sf"/>
</dbReference>
<sequence length="945" mass="106116">MTNGLFDEADLDPGNIQKERAKRKVEEVRKVVPEKVKAAEGLFDKRLYIIDGYSVIYRNYFAHLSNPLTDRNGVNISAYFGFFSTLFSLMSAYKMDYLAVVMDERAPTFRKEMYPEYKANRDKAPEDLHAQVPMIRSTLEKMHIACLSQPGFEADDIIATLSRIAYENGIETVMVTGDKDLLQLVNDHVFALRPPRKGENQYRFFRSDEVKEEFGVSPEQIVDYLSIIGDKADNIPGIKGLGEKGALKLLSEYITLEGIYRHLDLLQASVKKKLEDGKGDAELSKSLIILRSDALSDDFQMESLSISQIETAAAAEDFEEKNCKSLLRRIGSSASSSQSKAKEAEQVEVEERGSYSALTDLAEVRRHFDKAIEKGGVIALDTETTGLEEDAKLTGFSFSYEKGIAYYVPLIAEKKEYNSIECVKELFDEYLASGRLGVVNQNIKYDLKIIWHLGSDIKNIVFDTMIAAWLLDSNANVYNLEELSSRYLGLTAVKYEDVVGKDEIFADIPLERACQYSAEDSDMAYRLYLLFSAELKRRHLDSVMNTFELPLIRILAKMESEGIHLSQERIGKLEKRIGDRINELVSRIYEEAGHEFNINSTMQLSNVLFNELGMKAGKKTQKGYSTDTATLEGLRVDGGAIISDILDYRQLSKLKSTYIDVLPSLADSDGRIHTSFLQTGTATGRLSSRNPNLQNIPVRTDEGRMIRSAFTPREGTSFLSADYSQIELVVLSDASQDQALMGAFQRGEDVHRYTASLIFSRPSESVTDHERRIAKTINFGIMYGMSAFRLSNELGISRRDAAAFIDTYFERYAGIKAFVARTEEEARRNGFVRTRFGHVREVLGINSSNKVERAGAERVAVNTVIQGTAAEIMKLAMISIDKALTDGGYKTKILLQVHDELIFEVPDDEKDAVAALVKEKMESAVRLSVPLRVSLEFGSSWGDMH</sequence>
<dbReference type="GO" id="GO:0003887">
    <property type="term" value="F:DNA-directed DNA polymerase activity"/>
    <property type="evidence" value="ECO:0007669"/>
    <property type="project" value="UniProtKB-UniRule"/>
</dbReference>
<dbReference type="GO" id="GO:0003677">
    <property type="term" value="F:DNA binding"/>
    <property type="evidence" value="ECO:0007669"/>
    <property type="project" value="UniProtKB-UniRule"/>
</dbReference>
<dbReference type="CDD" id="cd08637">
    <property type="entry name" value="DNA_pol_A_pol_I_C"/>
    <property type="match status" value="1"/>
</dbReference>